<dbReference type="AlphaFoldDB" id="A0A2S8S5J5"/>
<dbReference type="Pfam" id="PF00441">
    <property type="entry name" value="Acyl-CoA_dh_1"/>
    <property type="match status" value="1"/>
</dbReference>
<gene>
    <name evidence="3" type="ORF">LX70_02929</name>
</gene>
<name>A0A2S8S5J5_9RHOB</name>
<feature type="domain" description="Acyl-CoA dehydrogenase/oxidase C-terminal" evidence="2">
    <location>
        <begin position="111"/>
        <end position="217"/>
    </location>
</feature>
<evidence type="ECO:0000256" key="1">
    <source>
        <dbReference type="ARBA" id="ARBA00022630"/>
    </source>
</evidence>
<dbReference type="GO" id="GO:0016627">
    <property type="term" value="F:oxidoreductase activity, acting on the CH-CH group of donors"/>
    <property type="evidence" value="ECO:0007669"/>
    <property type="project" value="InterPro"/>
</dbReference>
<organism evidence="3 4">
    <name type="scientific">Albidovulum denitrificans</name>
    <dbReference type="NCBI Taxonomy" id="404881"/>
    <lineage>
        <taxon>Bacteria</taxon>
        <taxon>Pseudomonadati</taxon>
        <taxon>Pseudomonadota</taxon>
        <taxon>Alphaproteobacteria</taxon>
        <taxon>Rhodobacterales</taxon>
        <taxon>Paracoccaceae</taxon>
        <taxon>Albidovulum</taxon>
    </lineage>
</organism>
<keyword evidence="4" id="KW-1185">Reference proteome</keyword>
<dbReference type="InterPro" id="IPR036250">
    <property type="entry name" value="AcylCo_DH-like_C"/>
</dbReference>
<dbReference type="InterPro" id="IPR009075">
    <property type="entry name" value="AcylCo_DH/oxidase_C"/>
</dbReference>
<dbReference type="Proteomes" id="UP000238338">
    <property type="component" value="Unassembled WGS sequence"/>
</dbReference>
<reference evidence="3 4" key="1">
    <citation type="submission" date="2018-02" db="EMBL/GenBank/DDBJ databases">
        <title>Genomic Encyclopedia of Archaeal and Bacterial Type Strains, Phase II (KMG-II): from individual species to whole genera.</title>
        <authorList>
            <person name="Goeker M."/>
        </authorList>
    </citation>
    <scope>NUCLEOTIDE SEQUENCE [LARGE SCALE GENOMIC DNA]</scope>
    <source>
        <strain evidence="3 4">DSM 18921</strain>
    </source>
</reference>
<accession>A0A2S8S5J5</accession>
<sequence>MAKRRRPDPTMALDHTTPSFILPARMGRQAPLAKAVASLGMATLGQEGAVAANGMALTAPGLPLYAASGAVPDAAALRPVADRVLEAIGLRLVAVPDAGPGDPNLSLAALMLRVGLVGRILDLAHHHLKPRRSMGQKILSHQLVKVGFSDAYAAMRLAEETAALRLATGDMSGLDADHNRLTETTLAAEKLMGGHGYLLSGTHPLGYASVLIQTIYGPQP</sequence>
<comment type="caution">
    <text evidence="3">The sequence shown here is derived from an EMBL/GenBank/DDBJ whole genome shotgun (WGS) entry which is preliminary data.</text>
</comment>
<evidence type="ECO:0000313" key="4">
    <source>
        <dbReference type="Proteomes" id="UP000238338"/>
    </source>
</evidence>
<dbReference type="EMBL" id="PVEP01000006">
    <property type="protein sequence ID" value="PQV56044.1"/>
    <property type="molecule type" value="Genomic_DNA"/>
</dbReference>
<evidence type="ECO:0000259" key="2">
    <source>
        <dbReference type="Pfam" id="PF00441"/>
    </source>
</evidence>
<protein>
    <submittedName>
        <fullName evidence="3">Acyl-CoA dehydrogenase-like protein</fullName>
    </submittedName>
</protein>
<dbReference type="SUPFAM" id="SSF47203">
    <property type="entry name" value="Acyl-CoA dehydrogenase C-terminal domain-like"/>
    <property type="match status" value="1"/>
</dbReference>
<evidence type="ECO:0000313" key="3">
    <source>
        <dbReference type="EMBL" id="PQV56044.1"/>
    </source>
</evidence>
<proteinExistence type="predicted"/>
<keyword evidence="1" id="KW-0285">Flavoprotein</keyword>